<keyword evidence="1 2" id="KW-0456">Lyase</keyword>
<evidence type="ECO:0000256" key="2">
    <source>
        <dbReference type="RuleBase" id="RU366034"/>
    </source>
</evidence>
<organism evidence="4">
    <name type="scientific">Streptomyces sp. ND90</name>
    <dbReference type="NCBI Taxonomy" id="1533814"/>
    <lineage>
        <taxon>Bacteria</taxon>
        <taxon>Bacillati</taxon>
        <taxon>Actinomycetota</taxon>
        <taxon>Actinomycetes</taxon>
        <taxon>Kitasatosporales</taxon>
        <taxon>Streptomycetaceae</taxon>
        <taxon>Streptomyces</taxon>
    </lineage>
</organism>
<evidence type="ECO:0000256" key="3">
    <source>
        <dbReference type="SAM" id="MobiDB-lite"/>
    </source>
</evidence>
<evidence type="ECO:0000313" key="4">
    <source>
        <dbReference type="EMBL" id="BAP82228.1"/>
    </source>
</evidence>
<gene>
    <name evidence="4" type="primary">nd90_2413</name>
</gene>
<dbReference type="PANTHER" id="PTHR35201:SF4">
    <property type="entry name" value="BETA-PINACENE SYNTHASE-RELATED"/>
    <property type="match status" value="1"/>
</dbReference>
<dbReference type="InterPro" id="IPR034686">
    <property type="entry name" value="Terpene_cyclase-like_2"/>
</dbReference>
<dbReference type="EC" id="4.2.3.-" evidence="2"/>
<proteinExistence type="inferred from homology"/>
<dbReference type="Pfam" id="PF19086">
    <property type="entry name" value="Terpene_syn_C_2"/>
    <property type="match status" value="1"/>
</dbReference>
<keyword evidence="2" id="KW-0460">Magnesium</keyword>
<dbReference type="AlphaFoldDB" id="A0A097ZQE6"/>
<sequence length="341" mass="38709">MPQDVRFEIPFTTPVSEHLDYAKARHLRWVRDMELVRSQDGFDEYVTWDLPQAAIRTYPYASAEDMVVLMNWFSLAFLFDDQFDTGKPGCADRIAEVARELVVTTLRPAGSLPRVVCPITRAWAQVWEHLADGMSLSWRTRFSASWGRFLVAHSEEIDVAARGVTLGLDEYTAFRRRTVGIHHSIDAGERSRRFEVPAQAQAHPVMIRLRDAAADTIGFMNDIHSFEREARRGDGHNLITVLQRTHGCSLEDATAEAIQRTQDRLTDYLRLEAHVPQMCAELRLGDDERTRVRMGVDAIRHWISGNYEWALTSGRYTAGKSSPAARAEKRGHGSVDDLLTV</sequence>
<dbReference type="SUPFAM" id="SSF48576">
    <property type="entry name" value="Terpenoid synthases"/>
    <property type="match status" value="1"/>
</dbReference>
<dbReference type="GO" id="GO:0046872">
    <property type="term" value="F:metal ion binding"/>
    <property type="evidence" value="ECO:0007669"/>
    <property type="project" value="UniProtKB-KW"/>
</dbReference>
<reference evidence="4" key="1">
    <citation type="submission" date="2014-08" db="EMBL/GenBank/DDBJ databases">
        <title>gene encoding terpene synthase.</title>
        <authorList>
            <person name="Ikeda H."/>
            <person name="Shin'ya K."/>
        </authorList>
    </citation>
    <scope>NUCLEOTIDE SEQUENCE</scope>
    <source>
        <strain evidence="4">ND90</strain>
    </source>
</reference>
<name>A0A097ZQE6_9ACTN</name>
<dbReference type="NCBIfam" id="NF041564">
    <property type="entry name" value="eudesmol_syn"/>
    <property type="match status" value="1"/>
</dbReference>
<protein>
    <recommendedName>
        <fullName evidence="2">Terpene synthase</fullName>
        <ecNumber evidence="2">4.2.3.-</ecNumber>
    </recommendedName>
</protein>
<dbReference type="PANTHER" id="PTHR35201">
    <property type="entry name" value="TERPENE SYNTHASE"/>
    <property type="match status" value="1"/>
</dbReference>
<comment type="cofactor">
    <cofactor evidence="2">
        <name>Mg(2+)</name>
        <dbReference type="ChEBI" id="CHEBI:18420"/>
    </cofactor>
</comment>
<dbReference type="InterPro" id="IPR008949">
    <property type="entry name" value="Isoprenoid_synthase_dom_sf"/>
</dbReference>
<feature type="region of interest" description="Disordered" evidence="3">
    <location>
        <begin position="318"/>
        <end position="341"/>
    </location>
</feature>
<feature type="compositionally biased region" description="Basic and acidic residues" evidence="3">
    <location>
        <begin position="326"/>
        <end position="335"/>
    </location>
</feature>
<dbReference type="GO" id="GO:0010333">
    <property type="term" value="F:terpene synthase activity"/>
    <property type="evidence" value="ECO:0007669"/>
    <property type="project" value="InterPro"/>
</dbReference>
<dbReference type="EMBL" id="AB981734">
    <property type="protein sequence ID" value="BAP82228.1"/>
    <property type="molecule type" value="Genomic_DNA"/>
</dbReference>
<evidence type="ECO:0000256" key="1">
    <source>
        <dbReference type="ARBA" id="ARBA00023239"/>
    </source>
</evidence>
<dbReference type="Gene3D" id="1.10.600.10">
    <property type="entry name" value="Farnesyl Diphosphate Synthase"/>
    <property type="match status" value="1"/>
</dbReference>
<keyword evidence="2" id="KW-0479">Metal-binding</keyword>
<dbReference type="SFLD" id="SFLDG01020">
    <property type="entry name" value="Terpene_Cyclase_Like_2"/>
    <property type="match status" value="1"/>
</dbReference>
<accession>A0A097ZQE6</accession>
<dbReference type="SFLD" id="SFLDS00005">
    <property type="entry name" value="Isoprenoid_Synthase_Type_I"/>
    <property type="match status" value="1"/>
</dbReference>
<dbReference type="InterPro" id="IPR048141">
    <property type="entry name" value="Eudesmol_syn"/>
</dbReference>
<comment type="similarity">
    <text evidence="2">Belongs to the terpene synthase family.</text>
</comment>